<gene>
    <name evidence="4" type="ORF">EJQ19_16030</name>
</gene>
<dbReference type="AlphaFoldDB" id="A0A430JCB3"/>
<dbReference type="RefSeq" id="WP_126142253.1">
    <property type="nucleotide sequence ID" value="NZ_RXHU01000044.1"/>
</dbReference>
<dbReference type="InterPro" id="IPR009057">
    <property type="entry name" value="Homeodomain-like_sf"/>
</dbReference>
<dbReference type="Gene3D" id="1.10.357.10">
    <property type="entry name" value="Tetracycline Repressor, domain 2"/>
    <property type="match status" value="1"/>
</dbReference>
<evidence type="ECO:0000313" key="5">
    <source>
        <dbReference type="Proteomes" id="UP000276128"/>
    </source>
</evidence>
<name>A0A430JCB3_9BACL</name>
<dbReference type="SUPFAM" id="SSF48498">
    <property type="entry name" value="Tetracyclin repressor-like, C-terminal domain"/>
    <property type="match status" value="1"/>
</dbReference>
<reference evidence="4 5" key="1">
    <citation type="submission" date="2018-12" db="EMBL/GenBank/DDBJ databases">
        <title>Bacillus ochoae sp. nov., Paenibacillus whitsoniae sp. nov., Paenibacillus spiritus sp. nov. Isolated from the Mars Exploration Rover during spacecraft assembly.</title>
        <authorList>
            <person name="Seuylemezian A."/>
            <person name="Vaishampayan P."/>
        </authorList>
    </citation>
    <scope>NUCLEOTIDE SEQUENCE [LARGE SCALE GENOMIC DNA]</scope>
    <source>
        <strain evidence="4 5">MER 54</strain>
    </source>
</reference>
<evidence type="ECO:0000259" key="3">
    <source>
        <dbReference type="Pfam" id="PF13305"/>
    </source>
</evidence>
<dbReference type="InterPro" id="IPR025996">
    <property type="entry name" value="MT1864/Rv1816-like_C"/>
</dbReference>
<accession>A0A430JCB3</accession>
<dbReference type="OrthoDB" id="71867at2"/>
<comment type="caution">
    <text evidence="4">The sequence shown here is derived from an EMBL/GenBank/DDBJ whole genome shotgun (WGS) entry which is preliminary data.</text>
</comment>
<dbReference type="SUPFAM" id="SSF46689">
    <property type="entry name" value="Homeodomain-like"/>
    <property type="match status" value="1"/>
</dbReference>
<organism evidence="4 5">
    <name type="scientific">Paenibacillus whitsoniae</name>
    <dbReference type="NCBI Taxonomy" id="2496558"/>
    <lineage>
        <taxon>Bacteria</taxon>
        <taxon>Bacillati</taxon>
        <taxon>Bacillota</taxon>
        <taxon>Bacilli</taxon>
        <taxon>Bacillales</taxon>
        <taxon>Paenibacillaceae</taxon>
        <taxon>Paenibacillus</taxon>
    </lineage>
</organism>
<dbReference type="InterPro" id="IPR036271">
    <property type="entry name" value="Tet_transcr_reg_TetR-rel_C_sf"/>
</dbReference>
<keyword evidence="2" id="KW-0804">Transcription</keyword>
<evidence type="ECO:0000313" key="4">
    <source>
        <dbReference type="EMBL" id="RTE08692.1"/>
    </source>
</evidence>
<dbReference type="Pfam" id="PF13305">
    <property type="entry name" value="TetR_C_33"/>
    <property type="match status" value="1"/>
</dbReference>
<dbReference type="Gene3D" id="1.10.10.60">
    <property type="entry name" value="Homeodomain-like"/>
    <property type="match status" value="1"/>
</dbReference>
<evidence type="ECO:0000256" key="2">
    <source>
        <dbReference type="ARBA" id="ARBA00023163"/>
    </source>
</evidence>
<proteinExistence type="predicted"/>
<dbReference type="Proteomes" id="UP000276128">
    <property type="component" value="Unassembled WGS sequence"/>
</dbReference>
<keyword evidence="1" id="KW-0805">Transcription regulation</keyword>
<keyword evidence="5" id="KW-1185">Reference proteome</keyword>
<sequence length="192" mass="20658">MAARPGLDPEAVLQAAIALADREGLEQLSLASLAAALHVKTPSLYNHIKGLPDLKRQLSRRGLILVKDAMVEAVIGKSEDAALLAAGLAYVGFARKQPGLYEAVTAPLTDYEDPELQEAGAQVVSFLLKLLAPYGLSEEDALHVVRGFRSLVHGFASLEGQNGFRMGLDRDESLRRLLQTYLLGLRAGSGRK</sequence>
<feature type="domain" description="HTH-type transcriptional regulator MT1864/Rv1816-like C-terminal" evidence="3">
    <location>
        <begin position="83"/>
        <end position="180"/>
    </location>
</feature>
<dbReference type="EMBL" id="RXHU01000044">
    <property type="protein sequence ID" value="RTE08692.1"/>
    <property type="molecule type" value="Genomic_DNA"/>
</dbReference>
<protein>
    <submittedName>
        <fullName evidence="4">TetR/AcrR family transcriptional regulator</fullName>
    </submittedName>
</protein>
<evidence type="ECO:0000256" key="1">
    <source>
        <dbReference type="ARBA" id="ARBA00023015"/>
    </source>
</evidence>